<protein>
    <submittedName>
        <fullName evidence="3">SNF1-related protein kinase regulatory subunit beta-2</fullName>
    </submittedName>
</protein>
<feature type="domain" description="AMP-activated protein kinase glycogen-binding" evidence="2">
    <location>
        <begin position="27"/>
        <end position="69"/>
    </location>
</feature>
<dbReference type="PANTHER" id="PTHR46316:SF2">
    <property type="entry name" value="SNF1-RELATED PROTEIN KINASE REGULATORY SUBUNIT BETA-2"/>
    <property type="match status" value="1"/>
</dbReference>
<feature type="compositionally biased region" description="Polar residues" evidence="1">
    <location>
        <begin position="96"/>
        <end position="109"/>
    </location>
</feature>
<dbReference type="AlphaFoldDB" id="A0AAW2U4A4"/>
<dbReference type="CDD" id="cd02859">
    <property type="entry name" value="E_set_AMPKbeta_like_N"/>
    <property type="match status" value="1"/>
</dbReference>
<dbReference type="Pfam" id="PF16561">
    <property type="entry name" value="AMPK1_CBM"/>
    <property type="match status" value="1"/>
</dbReference>
<proteinExistence type="predicted"/>
<accession>A0AAW2U4A4</accession>
<reference evidence="3" key="1">
    <citation type="submission" date="2020-06" db="EMBL/GenBank/DDBJ databases">
        <authorList>
            <person name="Li T."/>
            <person name="Hu X."/>
            <person name="Zhang T."/>
            <person name="Song X."/>
            <person name="Zhang H."/>
            <person name="Dai N."/>
            <person name="Sheng W."/>
            <person name="Hou X."/>
            <person name="Wei L."/>
        </authorList>
    </citation>
    <scope>NUCLEOTIDE SEQUENCE</scope>
    <source>
        <strain evidence="3">KEN1</strain>
        <tissue evidence="3">Leaf</tissue>
    </source>
</reference>
<dbReference type="EMBL" id="JACGWN010000013">
    <property type="protein sequence ID" value="KAL0411939.1"/>
    <property type="molecule type" value="Genomic_DNA"/>
</dbReference>
<comment type="caution">
    <text evidence="3">The sequence shown here is derived from an EMBL/GenBank/DDBJ whole genome shotgun (WGS) entry which is preliminary data.</text>
</comment>
<sequence>MNSDQDVVQGGGEYMGYEHILDHNFYRKPLQKSGKDFTIMKVLPSGVYQYRFLVDGQRRYSPGLKAATRGTRNEAARVIQPPAPRFATQAAPTGRRPSTLQPPGSRTATQQQVGYFGPINEALLRNVGSASTQAGYSILANRRYTKRPTIDQILEKMKERSKRRQQE</sequence>
<dbReference type="SUPFAM" id="SSF81296">
    <property type="entry name" value="E set domains"/>
    <property type="match status" value="1"/>
</dbReference>
<organism evidence="3">
    <name type="scientific">Sesamum latifolium</name>
    <dbReference type="NCBI Taxonomy" id="2727402"/>
    <lineage>
        <taxon>Eukaryota</taxon>
        <taxon>Viridiplantae</taxon>
        <taxon>Streptophyta</taxon>
        <taxon>Embryophyta</taxon>
        <taxon>Tracheophyta</taxon>
        <taxon>Spermatophyta</taxon>
        <taxon>Magnoliopsida</taxon>
        <taxon>eudicotyledons</taxon>
        <taxon>Gunneridae</taxon>
        <taxon>Pentapetalae</taxon>
        <taxon>asterids</taxon>
        <taxon>lamiids</taxon>
        <taxon>Lamiales</taxon>
        <taxon>Pedaliaceae</taxon>
        <taxon>Sesamum</taxon>
    </lineage>
</organism>
<dbReference type="InterPro" id="IPR013783">
    <property type="entry name" value="Ig-like_fold"/>
</dbReference>
<dbReference type="InterPro" id="IPR032640">
    <property type="entry name" value="AMPK1_CBM"/>
</dbReference>
<feature type="region of interest" description="Disordered" evidence="1">
    <location>
        <begin position="84"/>
        <end position="109"/>
    </location>
</feature>
<evidence type="ECO:0000313" key="3">
    <source>
        <dbReference type="EMBL" id="KAL0411939.1"/>
    </source>
</evidence>
<evidence type="ECO:0000256" key="1">
    <source>
        <dbReference type="SAM" id="MobiDB-lite"/>
    </source>
</evidence>
<dbReference type="InterPro" id="IPR014756">
    <property type="entry name" value="Ig_E-set"/>
</dbReference>
<dbReference type="Gene3D" id="2.60.40.10">
    <property type="entry name" value="Immunoglobulins"/>
    <property type="match status" value="1"/>
</dbReference>
<evidence type="ECO:0000259" key="2">
    <source>
        <dbReference type="Pfam" id="PF16561"/>
    </source>
</evidence>
<gene>
    <name evidence="3" type="ORF">Slati_3783600</name>
</gene>
<name>A0AAW2U4A4_9LAMI</name>
<reference evidence="3" key="2">
    <citation type="journal article" date="2024" name="Plant">
        <title>Genomic evolution and insights into agronomic trait innovations of Sesamum species.</title>
        <authorList>
            <person name="Miao H."/>
            <person name="Wang L."/>
            <person name="Qu L."/>
            <person name="Liu H."/>
            <person name="Sun Y."/>
            <person name="Le M."/>
            <person name="Wang Q."/>
            <person name="Wei S."/>
            <person name="Zheng Y."/>
            <person name="Lin W."/>
            <person name="Duan Y."/>
            <person name="Cao H."/>
            <person name="Xiong S."/>
            <person name="Wang X."/>
            <person name="Wei L."/>
            <person name="Li C."/>
            <person name="Ma Q."/>
            <person name="Ju M."/>
            <person name="Zhao R."/>
            <person name="Li G."/>
            <person name="Mu C."/>
            <person name="Tian Q."/>
            <person name="Mei H."/>
            <person name="Zhang T."/>
            <person name="Gao T."/>
            <person name="Zhang H."/>
        </authorList>
    </citation>
    <scope>NUCLEOTIDE SEQUENCE</scope>
    <source>
        <strain evidence="3">KEN1</strain>
    </source>
</reference>
<dbReference type="PANTHER" id="PTHR46316">
    <property type="entry name" value="SNF1-RELATED PROTEIN KINASE REGULATORY SUBUNIT BETA-1"/>
    <property type="match status" value="1"/>
</dbReference>
<dbReference type="GO" id="GO:0009507">
    <property type="term" value="C:chloroplast"/>
    <property type="evidence" value="ECO:0007669"/>
    <property type="project" value="UniProtKB-ARBA"/>
</dbReference>
<dbReference type="InterPro" id="IPR043554">
    <property type="entry name" value="KINB"/>
</dbReference>